<protein>
    <submittedName>
        <fullName evidence="2">Hypp8701 protein</fullName>
    </submittedName>
</protein>
<dbReference type="InterPro" id="IPR036691">
    <property type="entry name" value="Endo/exonu/phosph_ase_sf"/>
</dbReference>
<dbReference type="Pfam" id="PF14529">
    <property type="entry name" value="Exo_endo_phos_2"/>
    <property type="match status" value="1"/>
</dbReference>
<dbReference type="CDD" id="cd09076">
    <property type="entry name" value="L1-EN"/>
    <property type="match status" value="1"/>
</dbReference>
<dbReference type="InterPro" id="IPR005135">
    <property type="entry name" value="Endo/exonuclease/phosphatase"/>
</dbReference>
<dbReference type="AlphaFoldDB" id="A0A8J9Z8J7"/>
<dbReference type="PANTHER" id="PTHR47027:SF8">
    <property type="entry name" value="RIBONUCLEASE H"/>
    <property type="match status" value="1"/>
</dbReference>
<dbReference type="InterPro" id="IPR043502">
    <property type="entry name" value="DNA/RNA_pol_sf"/>
</dbReference>
<organism evidence="2 3">
    <name type="scientific">Branchiostoma lanceolatum</name>
    <name type="common">Common lancelet</name>
    <name type="synonym">Amphioxus lanceolatum</name>
    <dbReference type="NCBI Taxonomy" id="7740"/>
    <lineage>
        <taxon>Eukaryota</taxon>
        <taxon>Metazoa</taxon>
        <taxon>Chordata</taxon>
        <taxon>Cephalochordata</taxon>
        <taxon>Leptocardii</taxon>
        <taxon>Amphioxiformes</taxon>
        <taxon>Branchiostomatidae</taxon>
        <taxon>Branchiostoma</taxon>
    </lineage>
</organism>
<evidence type="ECO:0000259" key="1">
    <source>
        <dbReference type="PROSITE" id="PS50878"/>
    </source>
</evidence>
<name>A0A8J9Z8J7_BRALA</name>
<keyword evidence="3" id="KW-1185">Reference proteome</keyword>
<dbReference type="SUPFAM" id="SSF56219">
    <property type="entry name" value="DNase I-like"/>
    <property type="match status" value="1"/>
</dbReference>
<evidence type="ECO:0000313" key="3">
    <source>
        <dbReference type="Proteomes" id="UP000838412"/>
    </source>
</evidence>
<dbReference type="InterPro" id="IPR000477">
    <property type="entry name" value="RT_dom"/>
</dbReference>
<sequence length="877" mass="100262">MSITPSDNITVIQVYAPTSDYDEEQIEEFYTKLQDTVREVNKKDILIVQGDWNAKVGVDAQKDWGEHCGPSCNGATNDRGRRLLEFASENNLVLANTLGKHKPSRCWTWHAPNGSKHQLDYILVQNRFRTSINRAKTRTFPGADVGSDHDLVIMNLEIRLKRSRKPQYTRLKFDLEKLKDPAVCKTFQATIGGKFAPLLAVEEDVEVLANAFNKAMVDTAKKTIGPLRRKNKSWMKDDILAMCDTRRELKKVRHTARSAEYREINKKIRKDIKKAKEEWIEQQCAMIEGNLRANNSRQAFQIVKKLTQKKKSGSSTTIQSREGKTLAEKQEITARWTEYCKELYNHQSSGDPEVLLTHEPTKDDNFPILKQEVEAAVESLKNGKSPGADNVPAELIKNGGETTINLLTMICNKIWQTGNWPTPWTQSLIITLPKKGNLQLCQNYRTISLISHASKVMLKVILRRLKPQAEEVIAEEQAGFRSGRSTTEQIFNLRVLDEKYRQHQQSLYHVFVDYKKAFDRVWHDALWATMKRYNMGPKLTNCIQQLYDKSSSAVLVQGTVGEWFRTTVGVRQGCLLSPTLFNIYLEQIMTDALENHHGTVSIGGRNITNLRFADDIDGLAGGETELANLVSALDTTSRRYGMEISAEKTKLMTNSGKPITTKIVVNQEELQTVDQFKYLGSIISKEGSKAEVTSRAAQTSAAMARLRPIWRDRNISLKSKVRLLRALVISIFLYASESWTLTAELQRRILAVEMRCYRILLNLTYRDHITNAEVRNTIRQAMGTDHLEDLLNIVIKRKLRWYGHVTRSKGLSKVILQGTVKGKRRRGRQRKKWDDNIKEWTGMTLAETQALAHDRVRWREVCSAAKCPHDHPRSRDR</sequence>
<gene>
    <name evidence="2" type="primary">Hypp8701</name>
    <name evidence="2" type="ORF">BLAG_LOCUS10816</name>
</gene>
<dbReference type="OrthoDB" id="6782168at2759"/>
<dbReference type="EMBL" id="OV696702">
    <property type="protein sequence ID" value="CAH1249853.1"/>
    <property type="molecule type" value="Genomic_DNA"/>
</dbReference>
<dbReference type="GO" id="GO:0003824">
    <property type="term" value="F:catalytic activity"/>
    <property type="evidence" value="ECO:0007669"/>
    <property type="project" value="InterPro"/>
</dbReference>
<proteinExistence type="predicted"/>
<dbReference type="Gene3D" id="3.60.10.10">
    <property type="entry name" value="Endonuclease/exonuclease/phosphatase"/>
    <property type="match status" value="1"/>
</dbReference>
<dbReference type="SUPFAM" id="SSF56672">
    <property type="entry name" value="DNA/RNA polymerases"/>
    <property type="match status" value="1"/>
</dbReference>
<reference evidence="2" key="1">
    <citation type="submission" date="2022-01" db="EMBL/GenBank/DDBJ databases">
        <authorList>
            <person name="Braso-Vives M."/>
        </authorList>
    </citation>
    <scope>NUCLEOTIDE SEQUENCE</scope>
</reference>
<dbReference type="Proteomes" id="UP000838412">
    <property type="component" value="Chromosome 17"/>
</dbReference>
<feature type="domain" description="Reverse transcriptase" evidence="1">
    <location>
        <begin position="413"/>
        <end position="683"/>
    </location>
</feature>
<dbReference type="PANTHER" id="PTHR47027">
    <property type="entry name" value="REVERSE TRANSCRIPTASE DOMAIN-CONTAINING PROTEIN"/>
    <property type="match status" value="1"/>
</dbReference>
<dbReference type="CDD" id="cd01650">
    <property type="entry name" value="RT_nLTR_like"/>
    <property type="match status" value="1"/>
</dbReference>
<dbReference type="PROSITE" id="PS50878">
    <property type="entry name" value="RT_POL"/>
    <property type="match status" value="1"/>
</dbReference>
<accession>A0A8J9Z8J7</accession>
<dbReference type="Pfam" id="PF00078">
    <property type="entry name" value="RVT_1"/>
    <property type="match status" value="1"/>
</dbReference>
<evidence type="ECO:0000313" key="2">
    <source>
        <dbReference type="EMBL" id="CAH1249853.1"/>
    </source>
</evidence>